<evidence type="ECO:0000313" key="2">
    <source>
        <dbReference type="WBParaSite" id="ALUE_0000544301-mRNA-1"/>
    </source>
</evidence>
<dbReference type="AlphaFoldDB" id="A0A0M3HSJ1"/>
<reference evidence="2" key="1">
    <citation type="submission" date="2017-02" db="UniProtKB">
        <authorList>
            <consortium name="WormBaseParasite"/>
        </authorList>
    </citation>
    <scope>IDENTIFICATION</scope>
</reference>
<organism evidence="1 2">
    <name type="scientific">Ascaris lumbricoides</name>
    <name type="common">Giant roundworm</name>
    <dbReference type="NCBI Taxonomy" id="6252"/>
    <lineage>
        <taxon>Eukaryota</taxon>
        <taxon>Metazoa</taxon>
        <taxon>Ecdysozoa</taxon>
        <taxon>Nematoda</taxon>
        <taxon>Chromadorea</taxon>
        <taxon>Rhabditida</taxon>
        <taxon>Spirurina</taxon>
        <taxon>Ascaridomorpha</taxon>
        <taxon>Ascaridoidea</taxon>
        <taxon>Ascarididae</taxon>
        <taxon>Ascaris</taxon>
    </lineage>
</organism>
<proteinExistence type="predicted"/>
<accession>A0A0M3HSJ1</accession>
<keyword evidence="1" id="KW-1185">Reference proteome</keyword>
<evidence type="ECO:0000313" key="1">
    <source>
        <dbReference type="Proteomes" id="UP000036681"/>
    </source>
</evidence>
<name>A0A0M3HSJ1_ASCLU</name>
<sequence length="153" mass="17733">MIKRKRYLDLSADERRTERPAEAITPETQAPTKETINCSLQFFNREIKEGEMLSGPIILNDLLHLTKVSGRSKFKWSAVKRCQDCLTRTKSFFGKKPAGNGDMWLCEGALFNFITHHAIRAWHPLIISIFYLEHHHRGNRYECDEEIKSAVEA</sequence>
<protein>
    <submittedName>
        <fullName evidence="2">Fork-head domain-containing protein</fullName>
    </submittedName>
</protein>
<dbReference type="WBParaSite" id="ALUE_0000544301-mRNA-1">
    <property type="protein sequence ID" value="ALUE_0000544301-mRNA-1"/>
    <property type="gene ID" value="ALUE_0000544301"/>
</dbReference>
<dbReference type="Proteomes" id="UP000036681">
    <property type="component" value="Unplaced"/>
</dbReference>